<sequence length="281" mass="30216">MVETKRAKIVIPEAVNLGGPAWLDNCLIGEVIDIELLSNFFSIFHNSGIAECSIKYAGGLLVILKFESKEIASAFLTDQRDTWSRWQEMINAHDLEATAPAKQSAKNIDVIEESSIDHLKVVDMPLQGVSCACACAHEQTKNGDLHVFEEPLKSISCARDNNTNSDTFSCANTNQDAGDTFSCARDKNNNCDTFSCANTNQDAGSGSSKLYWADDVGLRSEGGIEGGSGPIGFIGILNGGDNFSPYASCNYDIAPTPNGMDGMEEAVRQLVEGEGDVEVNQ</sequence>
<accession>A0ACB9BMI5</accession>
<dbReference type="EMBL" id="CM042014">
    <property type="protein sequence ID" value="KAI3723143.1"/>
    <property type="molecule type" value="Genomic_DNA"/>
</dbReference>
<gene>
    <name evidence="1" type="ORF">L2E82_34533</name>
</gene>
<reference evidence="2" key="1">
    <citation type="journal article" date="2022" name="Mol. Ecol. Resour.">
        <title>The genomes of chicory, endive, great burdock and yacon provide insights into Asteraceae palaeo-polyploidization history and plant inulin production.</title>
        <authorList>
            <person name="Fan W."/>
            <person name="Wang S."/>
            <person name="Wang H."/>
            <person name="Wang A."/>
            <person name="Jiang F."/>
            <person name="Liu H."/>
            <person name="Zhao H."/>
            <person name="Xu D."/>
            <person name="Zhang Y."/>
        </authorList>
    </citation>
    <scope>NUCLEOTIDE SEQUENCE [LARGE SCALE GENOMIC DNA]</scope>
    <source>
        <strain evidence="2">cv. Punajuju</strain>
    </source>
</reference>
<keyword evidence="2" id="KW-1185">Reference proteome</keyword>
<reference evidence="1 2" key="2">
    <citation type="journal article" date="2022" name="Mol. Ecol. Resour.">
        <title>The genomes of chicory, endive, great burdock and yacon provide insights into Asteraceae paleo-polyploidization history and plant inulin production.</title>
        <authorList>
            <person name="Fan W."/>
            <person name="Wang S."/>
            <person name="Wang H."/>
            <person name="Wang A."/>
            <person name="Jiang F."/>
            <person name="Liu H."/>
            <person name="Zhao H."/>
            <person name="Xu D."/>
            <person name="Zhang Y."/>
        </authorList>
    </citation>
    <scope>NUCLEOTIDE SEQUENCE [LARGE SCALE GENOMIC DNA]</scope>
    <source>
        <strain evidence="2">cv. Punajuju</strain>
        <tissue evidence="1">Leaves</tissue>
    </source>
</reference>
<protein>
    <submittedName>
        <fullName evidence="1">Uncharacterized protein</fullName>
    </submittedName>
</protein>
<evidence type="ECO:0000313" key="1">
    <source>
        <dbReference type="EMBL" id="KAI3723143.1"/>
    </source>
</evidence>
<evidence type="ECO:0000313" key="2">
    <source>
        <dbReference type="Proteomes" id="UP001055811"/>
    </source>
</evidence>
<proteinExistence type="predicted"/>
<dbReference type="Proteomes" id="UP001055811">
    <property type="component" value="Linkage Group LG06"/>
</dbReference>
<organism evidence="1 2">
    <name type="scientific">Cichorium intybus</name>
    <name type="common">Chicory</name>
    <dbReference type="NCBI Taxonomy" id="13427"/>
    <lineage>
        <taxon>Eukaryota</taxon>
        <taxon>Viridiplantae</taxon>
        <taxon>Streptophyta</taxon>
        <taxon>Embryophyta</taxon>
        <taxon>Tracheophyta</taxon>
        <taxon>Spermatophyta</taxon>
        <taxon>Magnoliopsida</taxon>
        <taxon>eudicotyledons</taxon>
        <taxon>Gunneridae</taxon>
        <taxon>Pentapetalae</taxon>
        <taxon>asterids</taxon>
        <taxon>campanulids</taxon>
        <taxon>Asterales</taxon>
        <taxon>Asteraceae</taxon>
        <taxon>Cichorioideae</taxon>
        <taxon>Cichorieae</taxon>
        <taxon>Cichoriinae</taxon>
        <taxon>Cichorium</taxon>
    </lineage>
</organism>
<name>A0ACB9BMI5_CICIN</name>
<comment type="caution">
    <text evidence="1">The sequence shown here is derived from an EMBL/GenBank/DDBJ whole genome shotgun (WGS) entry which is preliminary data.</text>
</comment>